<dbReference type="GO" id="GO:0004553">
    <property type="term" value="F:hydrolase activity, hydrolyzing O-glycosyl compounds"/>
    <property type="evidence" value="ECO:0007669"/>
    <property type="project" value="UniProtKB-ARBA"/>
</dbReference>
<dbReference type="NCBIfam" id="TIGR04183">
    <property type="entry name" value="Por_Secre_tail"/>
    <property type="match status" value="1"/>
</dbReference>
<dbReference type="Pfam" id="PF22544">
    <property type="entry name" value="HYDIN_VesB_CFA65-like_Ig"/>
    <property type="match status" value="1"/>
</dbReference>
<dbReference type="PANTHER" id="PTHR23282:SF142">
    <property type="entry name" value="MAM DOMAIN-CONTAINING PROTEIN"/>
    <property type="match status" value="1"/>
</dbReference>
<feature type="chain" id="PRO_5023042327" evidence="8">
    <location>
        <begin position="18"/>
        <end position="2290"/>
    </location>
</feature>
<evidence type="ECO:0000256" key="3">
    <source>
        <dbReference type="ARBA" id="ARBA00022490"/>
    </source>
</evidence>
<dbReference type="Gene3D" id="2.60.120.200">
    <property type="match status" value="2"/>
</dbReference>
<feature type="signal peptide" evidence="8">
    <location>
        <begin position="1"/>
        <end position="17"/>
    </location>
</feature>
<gene>
    <name evidence="10" type="ORF">FUA26_02235</name>
</gene>
<evidence type="ECO:0000256" key="6">
    <source>
        <dbReference type="ARBA" id="ARBA00023157"/>
    </source>
</evidence>
<comment type="subcellular location">
    <subcellularLocation>
        <location evidence="1">Cell projection</location>
        <location evidence="1">Cilium</location>
    </subcellularLocation>
    <subcellularLocation>
        <location evidence="2">Cytoplasm</location>
    </subcellularLocation>
</comment>
<protein>
    <submittedName>
        <fullName evidence="10">Choice-of-anchor D domain-containing protein</fullName>
    </submittedName>
</protein>
<dbReference type="Gene3D" id="2.60.120.260">
    <property type="entry name" value="Galactose-binding domain-like"/>
    <property type="match status" value="2"/>
</dbReference>
<dbReference type="InterPro" id="IPR013320">
    <property type="entry name" value="ConA-like_dom_sf"/>
</dbReference>
<dbReference type="InterPro" id="IPR051560">
    <property type="entry name" value="MAM_domain-containing"/>
</dbReference>
<evidence type="ECO:0000313" key="10">
    <source>
        <dbReference type="EMBL" id="TXE13917.1"/>
    </source>
</evidence>
<evidence type="ECO:0000256" key="8">
    <source>
        <dbReference type="SAM" id="SignalP"/>
    </source>
</evidence>
<evidence type="ECO:0000256" key="7">
    <source>
        <dbReference type="ARBA" id="ARBA00023273"/>
    </source>
</evidence>
<feature type="domain" description="MAM" evidence="9">
    <location>
        <begin position="432"/>
        <end position="600"/>
    </location>
</feature>
<dbReference type="OrthoDB" id="2582440at2"/>
<keyword evidence="5" id="KW-0969">Cilium</keyword>
<dbReference type="PROSITE" id="PS50060">
    <property type="entry name" value="MAM_2"/>
    <property type="match status" value="1"/>
</dbReference>
<name>A0A5C7B0E1_9FLAO</name>
<sequence length="2290" mass="248478">MKKLNLSIGFCIFLVCALFSEGISSQTVINSQTFESGTGIWSLSGSATRLNNTNPSCGGNYSIRLQQNSSAQMVTSPLNITSFNQVDISFCHKANNNVDTNEGFNLEYYDGTSWHTLQQYRRGTEFTTTGNNNPHSFSFSITTASYTFSTNSRFRITNNTNANNERNFIDNITIEGINTTPTYSNVSVTVNWPSWSGENRVEIYEPNGTLITTIDDGYNGSNGSYNNTFNLGCLLDASNYYIVMYDSYGDGWNGADNITITVGGSTVLNMSNNNILTGAGTSVNFNVSGSSCAINPEINITGNGNTILNGATTPTSTNNTSFGNIDVASGSLTHTFTIENSGIANLNLTGSAPYVSISGTNASDFSVTVTPNNNIASGDTTTFNITFNPGAVGTRTATITINNDDSDESTYTFSIEGNGTDPCGSTINTFPYTENFETNTVGAWIQDSADNFNWTVNNGGTPSSNTGPNTAAQGSYYIFTEASNPRNNGDVTNLESPCFNLTTLTNPEFSFSYHMYGATMGTLYVDISTDSGATFPTTIWSQSGQVQTSYFNAWTPVTINLSAYTGQTVKLRLRGVIGNDYRGDIAVDDIELRNAAPTPEINVVGNGISIFDGDITPSTTDNTDFGNVLTTSTTKTHLFTIENLGTSNTLTLSGASPYISITGAHASDFTLTTIPNNTIAAGSSTNFEITFNPSNTGIRTAIITINNNDTDEGSYTFNIQGSGVLGPPQYTAYYETFDSNNGGWTPVTSTNDTWVWTNTFTTTDEIGEGSFWRNSNYNSYVSNTNIVIESPQLNFSGLQNLKFSIDIKYNTENNNDGMRILYSVGGGPFTVLGASGSGTNWYNDNVAALGSDGWNNDGHTATPSFTPHSQFGQSSIELLDAIFSNQSNVRFRIQFSSNASNNYEGVAFDNVLIEADPITSLNTPTTSPGSAANNLRLWLKANAGITATDGNALTLWEDQAFDTALDKEDATTAMSVAPTYRDNTNRNINFNPAVDFNHNNLEYMNGKGGFYSKEYFVVVKSNDVVNTNTGSFNPGRQFVIGGRYSDDSFHEDPTGLGFGSVSSRYSNEIISHNISSFPNGSSSAPNATSYGRSYSSATDAFQNHPLIINVKTNAAGTASEIYKNGKQIDNTTGVAGNGANLNFNEFSNLQFLIGIGRSGITGRTTSQMNGLITEIISYTSPNSAINQQKIHSYLAVKYGTTLQATNSVLTNYRINDINYIDSQGVVIWNTNNNAGFNYDVAGIGRDDASSLNQKQSKSQNTETDGTGAISGLITIGLSNIYNTNNTNISTNTTTLNDRAFLMWGNNGADLNLTPTTIHVDMSAGISGLSTPVSLTAMQRVWKIVETGGDVPSCKIKIPENALRNMTPPGNFYMFISNSPTFTPTADYRIMTPDGNGNLETNYNFDGASYITFGYAPQIIAERSIYFDGTSDYIDVDDHLDLNSTEFTISAWIKRDAGTVNASIVSKRNAANTEGYDFRINASGHVQFSANGGARLVTSSVAIPSNKWHQVAVVYNSGRIRLYIDGVADTSAIFFPAPISTSQSFIIGAADGYAPNTTNFFAGNIDEVRVWNTALSANQLRYIMNQELMNNASLLLEYGDVIPQTVTNNEINSIPWSNLAGYYPMQVFTYTNTNDMSGNEHQGALRNLNTVDRQTAPLPYKSNNNGSWDTNTTWLNGNVQTLPNALSIVDGSAINWNIVEINNNIYLGANATDVRHRNCAVQGLIINSGKLTINGDTAATEGIGLTVTHYLKLDGTIDLEGESQLIQTENSDFDTSSTGNLERDQQGTANTYLYNYWSSPVSTTSNANYTVPSVLPDLNFLSAGYNGTASPIAVADYWIWKYSNRTSNTYSEWQHVRSSGTLAVGEGFTMKGPGTSGTNQNYVFNGQPNNGDINLIISAGNDYLTGNPYPSALDANEFILDNLGTISGGRNPSGNIINGALYFWDHFAVNSHNLAEYQGGYATYTLIGGIVAISNDLRINASGLLGINQPERYIPVGQGFFVSSSSSLLSLSTLFQPIVGGTLQFKNSQRVFAKETSTFTNSGSLFLKSNSKTNKSNIKDVEIDTRPKIRLLFSTPKGYHRQLLVGTDNNASNNFDLGYDAPLIETNIEDVYWTVNSDKFVIQAVNNFDDSQVLPLGVTINKAGLITLKIDYLENIDDNKTIFIHDKALNIYHNLKDGNYQTYMNTGEYLDRFELTFSATTAKSLSSETFETKNIQAFYANNENNIVIINSLKSHIKSVSLHNVLGQLITNKYLNTNDNYITLETFKLQAGTYILNVYTDDKTISKKVLIN</sequence>
<dbReference type="SUPFAM" id="SSF49899">
    <property type="entry name" value="Concanavalin A-like lectins/glucanases"/>
    <property type="match status" value="2"/>
</dbReference>
<dbReference type="Pfam" id="PF13385">
    <property type="entry name" value="Laminin_G_3"/>
    <property type="match status" value="1"/>
</dbReference>
<keyword evidence="3" id="KW-0963">Cytoplasm</keyword>
<keyword evidence="7" id="KW-0966">Cell projection</keyword>
<evidence type="ECO:0000256" key="1">
    <source>
        <dbReference type="ARBA" id="ARBA00004138"/>
    </source>
</evidence>
<dbReference type="EMBL" id="VOSC01000007">
    <property type="protein sequence ID" value="TXE13917.1"/>
    <property type="molecule type" value="Genomic_DNA"/>
</dbReference>
<reference evidence="11" key="1">
    <citation type="submission" date="2019-08" db="EMBL/GenBank/DDBJ databases">
        <title>Seonamhaeicola sediminis sp. nov., isolated from marine sediment.</title>
        <authorList>
            <person name="Cao W.R."/>
        </authorList>
    </citation>
    <scope>NUCLEOTIDE SEQUENCE [LARGE SCALE GENOMIC DNA]</scope>
    <source>
        <strain evidence="11">Gy8</strain>
    </source>
</reference>
<dbReference type="SMART" id="SM00137">
    <property type="entry name" value="MAM"/>
    <property type="match status" value="1"/>
</dbReference>
<dbReference type="InterPro" id="IPR013783">
    <property type="entry name" value="Ig-like_fold"/>
</dbReference>
<accession>A0A5C7B0E1</accession>
<dbReference type="SMART" id="SM00560">
    <property type="entry name" value="LamGL"/>
    <property type="match status" value="1"/>
</dbReference>
<dbReference type="GO" id="GO:0005975">
    <property type="term" value="P:carbohydrate metabolic process"/>
    <property type="evidence" value="ECO:0007669"/>
    <property type="project" value="UniProtKB-ARBA"/>
</dbReference>
<dbReference type="Pfam" id="PF26628">
    <property type="entry name" value="DUF8202"/>
    <property type="match status" value="1"/>
</dbReference>
<organism evidence="10 11">
    <name type="scientific">Seonamhaeicola algicola</name>
    <dbReference type="NCBI Taxonomy" id="1719036"/>
    <lineage>
        <taxon>Bacteria</taxon>
        <taxon>Pseudomonadati</taxon>
        <taxon>Bacteroidota</taxon>
        <taxon>Flavobacteriia</taxon>
        <taxon>Flavobacteriales</taxon>
        <taxon>Flavobacteriaceae</taxon>
    </lineage>
</organism>
<proteinExistence type="predicted"/>
<dbReference type="InterPro" id="IPR026444">
    <property type="entry name" value="Secre_tail"/>
</dbReference>
<dbReference type="GO" id="GO:0005737">
    <property type="term" value="C:cytoplasm"/>
    <property type="evidence" value="ECO:0007669"/>
    <property type="project" value="UniProtKB-SubCell"/>
</dbReference>
<dbReference type="InterPro" id="IPR006558">
    <property type="entry name" value="LamG-like"/>
</dbReference>
<dbReference type="InterPro" id="IPR058515">
    <property type="entry name" value="DUF8202"/>
</dbReference>
<evidence type="ECO:0000256" key="4">
    <source>
        <dbReference type="ARBA" id="ARBA00022729"/>
    </source>
</evidence>
<keyword evidence="6" id="KW-1015">Disulfide bond</keyword>
<dbReference type="InterPro" id="IPR000998">
    <property type="entry name" value="MAM_dom"/>
</dbReference>
<evidence type="ECO:0000256" key="2">
    <source>
        <dbReference type="ARBA" id="ARBA00004496"/>
    </source>
</evidence>
<dbReference type="Pfam" id="PF00629">
    <property type="entry name" value="MAM"/>
    <property type="match status" value="1"/>
</dbReference>
<keyword evidence="4 8" id="KW-0732">Signal</keyword>
<dbReference type="PANTHER" id="PTHR23282">
    <property type="entry name" value="APICAL ENDOSOMAL GLYCOPROTEIN PRECURSOR"/>
    <property type="match status" value="1"/>
</dbReference>
<dbReference type="InterPro" id="IPR053879">
    <property type="entry name" value="HYDIN_VesB_CFA65-like_Ig"/>
</dbReference>
<evidence type="ECO:0000256" key="5">
    <source>
        <dbReference type="ARBA" id="ARBA00023069"/>
    </source>
</evidence>
<dbReference type="RefSeq" id="WP_147130997.1">
    <property type="nucleotide sequence ID" value="NZ_VOSC01000007.1"/>
</dbReference>
<dbReference type="GO" id="GO:0016020">
    <property type="term" value="C:membrane"/>
    <property type="evidence" value="ECO:0007669"/>
    <property type="project" value="InterPro"/>
</dbReference>
<dbReference type="CDD" id="cd06263">
    <property type="entry name" value="MAM"/>
    <property type="match status" value="1"/>
</dbReference>
<evidence type="ECO:0000259" key="9">
    <source>
        <dbReference type="PROSITE" id="PS50060"/>
    </source>
</evidence>
<dbReference type="Gene3D" id="2.60.40.10">
    <property type="entry name" value="Immunoglobulins"/>
    <property type="match status" value="2"/>
</dbReference>
<evidence type="ECO:0000313" key="11">
    <source>
        <dbReference type="Proteomes" id="UP000321790"/>
    </source>
</evidence>
<dbReference type="NCBIfam" id="NF012200">
    <property type="entry name" value="choice_anch_D"/>
    <property type="match status" value="2"/>
</dbReference>
<comment type="caution">
    <text evidence="10">The sequence shown here is derived from an EMBL/GenBank/DDBJ whole genome shotgun (WGS) entry which is preliminary data.</text>
</comment>
<keyword evidence="11" id="KW-1185">Reference proteome</keyword>
<dbReference type="Proteomes" id="UP000321790">
    <property type="component" value="Unassembled WGS sequence"/>
</dbReference>